<dbReference type="GO" id="GO:0030288">
    <property type="term" value="C:outer membrane-bounded periplasmic space"/>
    <property type="evidence" value="ECO:0007669"/>
    <property type="project" value="UniProtKB-ARBA"/>
</dbReference>
<organism evidence="3">
    <name type="scientific">Marinomonas sp. (strain MWYL1)</name>
    <dbReference type="NCBI Taxonomy" id="400668"/>
    <lineage>
        <taxon>Bacteria</taxon>
        <taxon>Pseudomonadati</taxon>
        <taxon>Pseudomonadota</taxon>
        <taxon>Gammaproteobacteria</taxon>
        <taxon>Oceanospirillales</taxon>
        <taxon>Oceanospirillaceae</taxon>
        <taxon>Marinomonas</taxon>
    </lineage>
</organism>
<dbReference type="PANTHER" id="PTHR30290">
    <property type="entry name" value="PERIPLASMIC BINDING COMPONENT OF ABC TRANSPORTER"/>
    <property type="match status" value="1"/>
</dbReference>
<gene>
    <name evidence="3" type="ordered locus">Mmwyl1_2017</name>
</gene>
<reference evidence="3" key="1">
    <citation type="submission" date="2007-06" db="EMBL/GenBank/DDBJ databases">
        <title>Complete sequence of Marinomonas sp. MWYL1.</title>
        <authorList>
            <consortium name="US DOE Joint Genome Institute"/>
            <person name="Copeland A."/>
            <person name="Lucas S."/>
            <person name="Lapidus A."/>
            <person name="Barry K."/>
            <person name="Glavina del Rio T."/>
            <person name="Dalin E."/>
            <person name="Tice H."/>
            <person name="Pitluck S."/>
            <person name="Kiss H."/>
            <person name="Brettin T."/>
            <person name="Bruce D."/>
            <person name="Detter J.C."/>
            <person name="Han C."/>
            <person name="Schmutz J."/>
            <person name="Larimer F."/>
            <person name="Land M."/>
            <person name="Hauser L."/>
            <person name="Kyrpides N."/>
            <person name="Kim E."/>
            <person name="Johnston A.W.B."/>
            <person name="Todd J.D."/>
            <person name="Rogers R."/>
            <person name="Wexler M."/>
            <person name="Bond P.L."/>
            <person name="Li Y."/>
            <person name="Richardson P."/>
        </authorList>
    </citation>
    <scope>NUCLEOTIDE SEQUENCE [LARGE SCALE GENOMIC DNA]</scope>
    <source>
        <strain evidence="3">MWYL1</strain>
    </source>
</reference>
<evidence type="ECO:0000256" key="1">
    <source>
        <dbReference type="SAM" id="SignalP"/>
    </source>
</evidence>
<dbReference type="EMBL" id="CP000749">
    <property type="protein sequence ID" value="ABR70939.1"/>
    <property type="molecule type" value="Genomic_DNA"/>
</dbReference>
<protein>
    <submittedName>
        <fullName evidence="3">Extracellular solute-binding protein family 5</fullName>
    </submittedName>
</protein>
<accession>A6VWW0</accession>
<dbReference type="SUPFAM" id="SSF53850">
    <property type="entry name" value="Periplasmic binding protein-like II"/>
    <property type="match status" value="1"/>
</dbReference>
<evidence type="ECO:0000313" key="3">
    <source>
        <dbReference type="EMBL" id="ABR70939.1"/>
    </source>
</evidence>
<dbReference type="InterPro" id="IPR039424">
    <property type="entry name" value="SBP_5"/>
</dbReference>
<dbReference type="GO" id="GO:0043190">
    <property type="term" value="C:ATP-binding cassette (ABC) transporter complex"/>
    <property type="evidence" value="ECO:0007669"/>
    <property type="project" value="InterPro"/>
</dbReference>
<dbReference type="Gene3D" id="3.10.105.10">
    <property type="entry name" value="Dipeptide-binding Protein, Domain 3"/>
    <property type="match status" value="1"/>
</dbReference>
<dbReference type="PROSITE" id="PS51257">
    <property type="entry name" value="PROKAR_LIPOPROTEIN"/>
    <property type="match status" value="1"/>
</dbReference>
<feature type="domain" description="Solute-binding protein family 5" evidence="2">
    <location>
        <begin position="79"/>
        <end position="439"/>
    </location>
</feature>
<dbReference type="GO" id="GO:0015833">
    <property type="term" value="P:peptide transport"/>
    <property type="evidence" value="ECO:0007669"/>
    <property type="project" value="TreeGrafter"/>
</dbReference>
<sequence length="523" mass="57645">MENMDMKVMPFLKRMLFCVSLVSGALALSACSGPTSSNTVSISGAFEFTSLSPSKNGFVFSRMQVLETLLDVDEKGLLIPALAKDWKVSDDAKIWTFNLRDDVRFHDGAAMDADAVVNSLEIAKSKHGALRKAPIEKIYAKDNHTVIITLTRPFTPLGAVLANYANGILSPAAYDDNGEVVTLAGTGPYKVFQFEPPHKLVVERFDDYWGKKASIQYASYLTGHRAESRVLQAKSGQADIVFGLDPASLASLEKMDILTVHSNPIPRTIVLKLNSGHRFLEDVRARKALSLAIDRKGIAKGVLHIPGSEAEQILPASMTNWYLDDVSDETEVSAGMPDSLLAELGWKKNAQGYLERNGELFELTLITYADRPELTTVATSIQAQWEKIGVKTNVEVTNSSAIPMGHQDGSLEVALMARNYGFIADPLGVMLSDYGSDGGGDWGAMNWNNKELSADLLELEQTSDPVKYKEIAQRSAQIIYNERPVIPVSSYVQQTAVNKRIKGFRFDPFERSYFLNEMEFVNP</sequence>
<feature type="signal peptide" evidence="1">
    <location>
        <begin position="1"/>
        <end position="27"/>
    </location>
</feature>
<dbReference type="STRING" id="400668.Mmwyl1_2017"/>
<dbReference type="KEGG" id="mmw:Mmwyl1_2017"/>
<dbReference type="CDD" id="cd08490">
    <property type="entry name" value="PBP2_NikA_DppA_OppA_like_3"/>
    <property type="match status" value="1"/>
</dbReference>
<dbReference type="InterPro" id="IPR030678">
    <property type="entry name" value="Peptide/Ni-bd"/>
</dbReference>
<dbReference type="PIRSF" id="PIRSF002741">
    <property type="entry name" value="MppA"/>
    <property type="match status" value="1"/>
</dbReference>
<feature type="chain" id="PRO_5002704412" evidence="1">
    <location>
        <begin position="28"/>
        <end position="523"/>
    </location>
</feature>
<keyword evidence="1" id="KW-0732">Signal</keyword>
<dbReference type="InterPro" id="IPR000914">
    <property type="entry name" value="SBP_5_dom"/>
</dbReference>
<dbReference type="PANTHER" id="PTHR30290:SF83">
    <property type="entry name" value="ABC TRANSPORTER SUBSTRATE-BINDING PROTEIN"/>
    <property type="match status" value="1"/>
</dbReference>
<dbReference type="Gene3D" id="3.40.190.10">
    <property type="entry name" value="Periplasmic binding protein-like II"/>
    <property type="match status" value="1"/>
</dbReference>
<dbReference type="GO" id="GO:1904680">
    <property type="term" value="F:peptide transmembrane transporter activity"/>
    <property type="evidence" value="ECO:0007669"/>
    <property type="project" value="TreeGrafter"/>
</dbReference>
<evidence type="ECO:0000259" key="2">
    <source>
        <dbReference type="Pfam" id="PF00496"/>
    </source>
</evidence>
<dbReference type="HOGENOM" id="CLU_017028_7_5_6"/>
<proteinExistence type="predicted"/>
<dbReference type="eggNOG" id="COG0747">
    <property type="taxonomic scope" value="Bacteria"/>
</dbReference>
<dbReference type="Pfam" id="PF00496">
    <property type="entry name" value="SBP_bac_5"/>
    <property type="match status" value="1"/>
</dbReference>
<name>A6VWW0_MARMS</name>
<dbReference type="AlphaFoldDB" id="A6VWW0"/>